<keyword evidence="1" id="KW-0812">Transmembrane</keyword>
<keyword evidence="1" id="KW-0472">Membrane</keyword>
<dbReference type="Pfam" id="PF04246">
    <property type="entry name" value="RseC_MucC"/>
    <property type="match status" value="1"/>
</dbReference>
<feature type="transmembrane region" description="Helical" evidence="1">
    <location>
        <begin position="104"/>
        <end position="123"/>
    </location>
</feature>
<evidence type="ECO:0008006" key="4">
    <source>
        <dbReference type="Google" id="ProtNLM"/>
    </source>
</evidence>
<name>A0A066ZXG3_HYDMR</name>
<evidence type="ECO:0000313" key="2">
    <source>
        <dbReference type="EMBL" id="KDN94780.1"/>
    </source>
</evidence>
<dbReference type="STRING" id="28885.EI16_00235"/>
<reference evidence="2 3" key="1">
    <citation type="submission" date="2014-04" db="EMBL/GenBank/DDBJ databases">
        <title>Draft genome sequence of Hydrogenovibrio marinus MH-110, a model organism for aerobic H2 metabolism.</title>
        <authorList>
            <person name="Cha H.J."/>
            <person name="Jo B.H."/>
            <person name="Hwang B.H."/>
        </authorList>
    </citation>
    <scope>NUCLEOTIDE SEQUENCE [LARGE SCALE GENOMIC DNA]</scope>
    <source>
        <strain evidence="2 3">MH-110</strain>
    </source>
</reference>
<dbReference type="AlphaFoldDB" id="A0A066ZXG3"/>
<dbReference type="Proteomes" id="UP000027341">
    <property type="component" value="Unassembled WGS sequence"/>
</dbReference>
<comment type="caution">
    <text evidence="2">The sequence shown here is derived from an EMBL/GenBank/DDBJ whole genome shotgun (WGS) entry which is preliminary data.</text>
</comment>
<dbReference type="RefSeq" id="WP_029908239.1">
    <property type="nucleotide sequence ID" value="NZ_AP020335.1"/>
</dbReference>
<dbReference type="EMBL" id="JMIU01000001">
    <property type="protein sequence ID" value="KDN94780.1"/>
    <property type="molecule type" value="Genomic_DNA"/>
</dbReference>
<dbReference type="InterPro" id="IPR007359">
    <property type="entry name" value="SigmaE_reg_RseC_MucC"/>
</dbReference>
<sequence length="164" mass="17539">MKNQNQIIQPFSFDAESAVYASQGKLVAVGTVVDEKEGKVWVVTESNTGCSGCSAESGCGTSALAKLFSPNNKAPLMLDNDLGAGVGDRILLSIVESDLFKHSMVAYGVPLLSMIVLAWIGLATTQEDVFSILGGVVGLGLGWWFAKCYYRPHLPKLEKIIQAQ</sequence>
<proteinExistence type="predicted"/>
<gene>
    <name evidence="2" type="ORF">EI16_00235</name>
</gene>
<dbReference type="PANTHER" id="PTHR35867:SF1">
    <property type="entry name" value="PROTEIN RSEC"/>
    <property type="match status" value="1"/>
</dbReference>
<accession>A0A066ZXG3</accession>
<protein>
    <recommendedName>
        <fullName evidence="4">Positive regulator of sigma E, RseC/MucC</fullName>
    </recommendedName>
</protein>
<keyword evidence="1" id="KW-1133">Transmembrane helix</keyword>
<evidence type="ECO:0000313" key="3">
    <source>
        <dbReference type="Proteomes" id="UP000027341"/>
    </source>
</evidence>
<organism evidence="2 3">
    <name type="scientific">Hydrogenovibrio marinus</name>
    <dbReference type="NCBI Taxonomy" id="28885"/>
    <lineage>
        <taxon>Bacteria</taxon>
        <taxon>Pseudomonadati</taxon>
        <taxon>Pseudomonadota</taxon>
        <taxon>Gammaproteobacteria</taxon>
        <taxon>Thiotrichales</taxon>
        <taxon>Piscirickettsiaceae</taxon>
        <taxon>Hydrogenovibrio</taxon>
    </lineage>
</organism>
<dbReference type="PANTHER" id="PTHR35867">
    <property type="entry name" value="PROTEIN RSEC"/>
    <property type="match status" value="1"/>
</dbReference>
<feature type="transmembrane region" description="Helical" evidence="1">
    <location>
        <begin position="129"/>
        <end position="146"/>
    </location>
</feature>
<evidence type="ECO:0000256" key="1">
    <source>
        <dbReference type="SAM" id="Phobius"/>
    </source>
</evidence>
<keyword evidence="3" id="KW-1185">Reference proteome</keyword>